<dbReference type="Proteomes" id="UP000323946">
    <property type="component" value="Unassembled WGS sequence"/>
</dbReference>
<dbReference type="OrthoDB" id="3696763at2"/>
<dbReference type="RefSeq" id="WP_150070957.1">
    <property type="nucleotide sequence ID" value="NZ_JBEPDJ010000046.1"/>
</dbReference>
<gene>
    <name evidence="1" type="ORF">F1721_33960</name>
</gene>
<dbReference type="EMBL" id="VWPH01000027">
    <property type="protein sequence ID" value="KAA5824896.1"/>
    <property type="molecule type" value="Genomic_DNA"/>
</dbReference>
<dbReference type="AlphaFoldDB" id="A0A5M7B5S4"/>
<comment type="caution">
    <text evidence="1">The sequence shown here is derived from an EMBL/GenBank/DDBJ whole genome shotgun (WGS) entry which is preliminary data.</text>
</comment>
<sequence>MLAVDVTSFLPDPDSRSDQALRACLDQSWTISRAALDRNGNELMAIADGRIAGVWTITTTHRDTESNTVTFELGEAPQWDWAIGRTAPRSRSLGRASWLRSVPQIYVTDLWDQQPAVSEAKQGWTLDVAADGRSAIVRGPSPHLQIVSLADGTATLALPESPRQES</sequence>
<keyword evidence="2" id="KW-1185">Reference proteome</keyword>
<evidence type="ECO:0000313" key="1">
    <source>
        <dbReference type="EMBL" id="KAA5824896.1"/>
    </source>
</evidence>
<name>A0A5M7B5S4_SACHI</name>
<accession>A0A5M7B5S4</accession>
<reference evidence="1 2" key="1">
    <citation type="submission" date="2019-09" db="EMBL/GenBank/DDBJ databases">
        <title>Draft genome sequence of the thermophilic Saccharopolyspora hirsuta VKM Ac-666T.</title>
        <authorList>
            <person name="Lobastova T.G."/>
            <person name="Fokina V."/>
            <person name="Bragin E.Y."/>
            <person name="Shtratnikova V.Y."/>
            <person name="Starodumova I.P."/>
            <person name="Tarlachkov S.V."/>
            <person name="Donova M.V."/>
        </authorList>
    </citation>
    <scope>NUCLEOTIDE SEQUENCE [LARGE SCALE GENOMIC DNA]</scope>
    <source>
        <strain evidence="1 2">VKM Ac-666</strain>
    </source>
</reference>
<protein>
    <submittedName>
        <fullName evidence="1">Uncharacterized protein</fullName>
    </submittedName>
</protein>
<proteinExistence type="predicted"/>
<evidence type="ECO:0000313" key="2">
    <source>
        <dbReference type="Proteomes" id="UP000323946"/>
    </source>
</evidence>
<organism evidence="1 2">
    <name type="scientific">Saccharopolyspora hirsuta</name>
    <dbReference type="NCBI Taxonomy" id="1837"/>
    <lineage>
        <taxon>Bacteria</taxon>
        <taxon>Bacillati</taxon>
        <taxon>Actinomycetota</taxon>
        <taxon>Actinomycetes</taxon>
        <taxon>Pseudonocardiales</taxon>
        <taxon>Pseudonocardiaceae</taxon>
        <taxon>Saccharopolyspora</taxon>
    </lineage>
</organism>